<dbReference type="PANTHER" id="PTHR43124">
    <property type="entry name" value="PURINE EFFLUX PUMP PBUE"/>
    <property type="match status" value="1"/>
</dbReference>
<keyword evidence="4 6" id="KW-1133">Transmembrane helix</keyword>
<name>A0ABT1VWT5_9PROT</name>
<dbReference type="Pfam" id="PF07690">
    <property type="entry name" value="MFS_1"/>
    <property type="match status" value="1"/>
</dbReference>
<dbReference type="InterPro" id="IPR011701">
    <property type="entry name" value="MFS"/>
</dbReference>
<evidence type="ECO:0000313" key="9">
    <source>
        <dbReference type="Proteomes" id="UP001524547"/>
    </source>
</evidence>
<feature type="domain" description="Major facilitator superfamily (MFS) profile" evidence="7">
    <location>
        <begin position="26"/>
        <end position="399"/>
    </location>
</feature>
<sequence length="415" mass="42214">MEDLIVSIPGQHPGHRTGTSASSSAPLLALACAAFGIGTTEFVIMGLLPEVAADLRVGLPAAGLLVSGYALGVAFGGPLLAVLLLRVPARATLLGLMGLFVAGNLGCAVAPTYAWLMLARIVTAFCHAAFFGTGAVVAARLAVPGRSAQAIALMISGITIANVVGVPLGTFVGQAVGWRMTFFAVAGIGVLALLGMAYALPRIETIRDLAAEIEILKAPQVWLTLMVSTLAATSMFTFFTYITPILTEIAGVARAHVGLVLLAIGIGLTAGNYLGARLADWRAGLSLVAVLIGVALMLLIFAVLARTPWTAITIVTMWGGFAFAVCAITQAMTVDAASRAPNLASTLNISAFNLGNAFGAGLGATALSVGLGLQAIPFLAACVTAMATAVAAPLALMARGARIRHPHGVPRPVEG</sequence>
<dbReference type="PROSITE" id="PS50850">
    <property type="entry name" value="MFS"/>
    <property type="match status" value="1"/>
</dbReference>
<evidence type="ECO:0000313" key="8">
    <source>
        <dbReference type="EMBL" id="MCQ8240805.1"/>
    </source>
</evidence>
<dbReference type="PANTHER" id="PTHR43124:SF8">
    <property type="entry name" value="INNER MEMBRANE TRANSPORT PROTEIN YDHP"/>
    <property type="match status" value="1"/>
</dbReference>
<evidence type="ECO:0000256" key="6">
    <source>
        <dbReference type="SAM" id="Phobius"/>
    </source>
</evidence>
<dbReference type="InterPro" id="IPR036259">
    <property type="entry name" value="MFS_trans_sf"/>
</dbReference>
<proteinExistence type="predicted"/>
<evidence type="ECO:0000256" key="1">
    <source>
        <dbReference type="ARBA" id="ARBA00004651"/>
    </source>
</evidence>
<feature type="transmembrane region" description="Helical" evidence="6">
    <location>
        <begin position="346"/>
        <end position="369"/>
    </location>
</feature>
<feature type="transmembrane region" description="Helical" evidence="6">
    <location>
        <begin position="375"/>
        <end position="396"/>
    </location>
</feature>
<reference evidence="8 9" key="1">
    <citation type="submission" date="2022-06" db="EMBL/GenBank/DDBJ databases">
        <title>Rhizosaccharibacter gen. nov. sp. nov. KSS12, endophytic bacteria isolated from sugarcane.</title>
        <authorList>
            <person name="Pitiwittayakul N."/>
        </authorList>
    </citation>
    <scope>NUCLEOTIDE SEQUENCE [LARGE SCALE GENOMIC DNA]</scope>
    <source>
        <strain evidence="8 9">KSS12</strain>
    </source>
</reference>
<feature type="transmembrane region" description="Helical" evidence="6">
    <location>
        <begin position="221"/>
        <end position="243"/>
    </location>
</feature>
<feature type="transmembrane region" description="Helical" evidence="6">
    <location>
        <begin position="92"/>
        <end position="115"/>
    </location>
</feature>
<comment type="caution">
    <text evidence="8">The sequence shown here is derived from an EMBL/GenBank/DDBJ whole genome shotgun (WGS) entry which is preliminary data.</text>
</comment>
<gene>
    <name evidence="8" type="ORF">NFI88_08140</name>
</gene>
<feature type="transmembrane region" description="Helical" evidence="6">
    <location>
        <begin position="178"/>
        <end position="200"/>
    </location>
</feature>
<dbReference type="RefSeq" id="WP_422919539.1">
    <property type="nucleotide sequence ID" value="NZ_JAMZEJ010000004.1"/>
</dbReference>
<dbReference type="SUPFAM" id="SSF103473">
    <property type="entry name" value="MFS general substrate transporter"/>
    <property type="match status" value="1"/>
</dbReference>
<keyword evidence="9" id="KW-1185">Reference proteome</keyword>
<keyword evidence="3 6" id="KW-0812">Transmembrane</keyword>
<dbReference type="Gene3D" id="1.20.1250.20">
    <property type="entry name" value="MFS general substrate transporter like domains"/>
    <property type="match status" value="2"/>
</dbReference>
<dbReference type="Proteomes" id="UP001524547">
    <property type="component" value="Unassembled WGS sequence"/>
</dbReference>
<dbReference type="EMBL" id="JAMZEJ010000004">
    <property type="protein sequence ID" value="MCQ8240805.1"/>
    <property type="molecule type" value="Genomic_DNA"/>
</dbReference>
<evidence type="ECO:0000256" key="2">
    <source>
        <dbReference type="ARBA" id="ARBA00022475"/>
    </source>
</evidence>
<feature type="transmembrane region" description="Helical" evidence="6">
    <location>
        <begin position="255"/>
        <end position="276"/>
    </location>
</feature>
<feature type="transmembrane region" description="Helical" evidence="6">
    <location>
        <begin position="311"/>
        <end position="334"/>
    </location>
</feature>
<dbReference type="InterPro" id="IPR050189">
    <property type="entry name" value="MFS_Efflux_Transporters"/>
</dbReference>
<dbReference type="CDD" id="cd17324">
    <property type="entry name" value="MFS_NepI_like"/>
    <property type="match status" value="1"/>
</dbReference>
<keyword evidence="5 6" id="KW-0472">Membrane</keyword>
<evidence type="ECO:0000256" key="5">
    <source>
        <dbReference type="ARBA" id="ARBA00023136"/>
    </source>
</evidence>
<evidence type="ECO:0000256" key="3">
    <source>
        <dbReference type="ARBA" id="ARBA00022692"/>
    </source>
</evidence>
<feature type="transmembrane region" description="Helical" evidence="6">
    <location>
        <begin position="25"/>
        <end position="48"/>
    </location>
</feature>
<feature type="transmembrane region" description="Helical" evidence="6">
    <location>
        <begin position="283"/>
        <end position="305"/>
    </location>
</feature>
<evidence type="ECO:0000256" key="4">
    <source>
        <dbReference type="ARBA" id="ARBA00022989"/>
    </source>
</evidence>
<accession>A0ABT1VWT5</accession>
<protein>
    <submittedName>
        <fullName evidence="8">MFS transporter</fullName>
    </submittedName>
</protein>
<feature type="transmembrane region" description="Helical" evidence="6">
    <location>
        <begin position="150"/>
        <end position="172"/>
    </location>
</feature>
<feature type="transmembrane region" description="Helical" evidence="6">
    <location>
        <begin position="60"/>
        <end position="85"/>
    </location>
</feature>
<evidence type="ECO:0000259" key="7">
    <source>
        <dbReference type="PROSITE" id="PS50850"/>
    </source>
</evidence>
<dbReference type="InterPro" id="IPR020846">
    <property type="entry name" value="MFS_dom"/>
</dbReference>
<keyword evidence="2" id="KW-1003">Cell membrane</keyword>
<comment type="subcellular location">
    <subcellularLocation>
        <location evidence="1">Cell membrane</location>
        <topology evidence="1">Multi-pass membrane protein</topology>
    </subcellularLocation>
</comment>
<organism evidence="8 9">
    <name type="scientific">Rhizosaccharibacter radicis</name>
    <dbReference type="NCBI Taxonomy" id="2782605"/>
    <lineage>
        <taxon>Bacteria</taxon>
        <taxon>Pseudomonadati</taxon>
        <taxon>Pseudomonadota</taxon>
        <taxon>Alphaproteobacteria</taxon>
        <taxon>Acetobacterales</taxon>
        <taxon>Acetobacteraceae</taxon>
        <taxon>Rhizosaccharibacter</taxon>
    </lineage>
</organism>
<feature type="transmembrane region" description="Helical" evidence="6">
    <location>
        <begin position="121"/>
        <end position="143"/>
    </location>
</feature>